<dbReference type="RefSeq" id="WP_380081842.1">
    <property type="nucleotide sequence ID" value="NZ_JBHSWD010000001.1"/>
</dbReference>
<keyword evidence="2" id="KW-1185">Reference proteome</keyword>
<organism evidence="1 2">
    <name type="scientific">Deinococcus lacus</name>
    <dbReference type="NCBI Taxonomy" id="392561"/>
    <lineage>
        <taxon>Bacteria</taxon>
        <taxon>Thermotogati</taxon>
        <taxon>Deinococcota</taxon>
        <taxon>Deinococci</taxon>
        <taxon>Deinococcales</taxon>
        <taxon>Deinococcaceae</taxon>
        <taxon>Deinococcus</taxon>
    </lineage>
</organism>
<evidence type="ECO:0000313" key="2">
    <source>
        <dbReference type="Proteomes" id="UP001596297"/>
    </source>
</evidence>
<evidence type="ECO:0000313" key="1">
    <source>
        <dbReference type="EMBL" id="MFC6590835.1"/>
    </source>
</evidence>
<gene>
    <name evidence="1" type="ORF">ACFP81_01480</name>
</gene>
<proteinExistence type="predicted"/>
<protein>
    <submittedName>
        <fullName evidence="1">DUF4127 family protein</fullName>
    </submittedName>
</protein>
<comment type="caution">
    <text evidence="1">The sequence shown here is derived from an EMBL/GenBank/DDBJ whole genome shotgun (WGS) entry which is preliminary data.</text>
</comment>
<dbReference type="Proteomes" id="UP001596297">
    <property type="component" value="Unassembled WGS sequence"/>
</dbReference>
<dbReference type="EMBL" id="JBHSWD010000001">
    <property type="protein sequence ID" value="MFC6590835.1"/>
    <property type="molecule type" value="Genomic_DNA"/>
</dbReference>
<sequence>MPREPDAVDRERNLAVVREVMDWAQAGIFRELHVTWDDALPGSPAPAEGQALAAVAPPNVHVYPGADEVLSLLVARALAPEAATVRVEYSDPAAAQAVIKYEGIPLTQSALNHAQAGGFSVVESGADLTLFVFNGGDPRRAALRVSELLRSGPVAVADVEKVNLGNPGLWRDLRVLRRHANLRALAAWGTPGNNLGAALAHAKLSLSGADPLRQDALLAREYANDVIYSSSVRAALRQKVPEKEMNTPAAQAELQRLAAEQFPLHLYRSYTLERAELPWGRSFEWDFDLAPIGE</sequence>
<dbReference type="Pfam" id="PF13552">
    <property type="entry name" value="DUF4127"/>
    <property type="match status" value="1"/>
</dbReference>
<dbReference type="InterPro" id="IPR025394">
    <property type="entry name" value="DUF4127"/>
</dbReference>
<name>A0ABW1Y944_9DEIO</name>
<accession>A0ABW1Y944</accession>
<reference evidence="2" key="1">
    <citation type="journal article" date="2019" name="Int. J. Syst. Evol. Microbiol.">
        <title>The Global Catalogue of Microorganisms (GCM) 10K type strain sequencing project: providing services to taxonomists for standard genome sequencing and annotation.</title>
        <authorList>
            <consortium name="The Broad Institute Genomics Platform"/>
            <consortium name="The Broad Institute Genome Sequencing Center for Infectious Disease"/>
            <person name="Wu L."/>
            <person name="Ma J."/>
        </authorList>
    </citation>
    <scope>NUCLEOTIDE SEQUENCE [LARGE SCALE GENOMIC DNA]</scope>
    <source>
        <strain evidence="2">CGMCC 1.15772</strain>
    </source>
</reference>